<keyword evidence="3" id="KW-1185">Reference proteome</keyword>
<dbReference type="GO" id="GO:0016757">
    <property type="term" value="F:glycosyltransferase activity"/>
    <property type="evidence" value="ECO:0007669"/>
    <property type="project" value="UniProtKB-KW"/>
</dbReference>
<evidence type="ECO:0000259" key="1">
    <source>
        <dbReference type="Pfam" id="PF13406"/>
    </source>
</evidence>
<name>A0A9X1QR06_9CORY</name>
<organism evidence="2 3">
    <name type="scientific">Corynebacterium uropygiale</name>
    <dbReference type="NCBI Taxonomy" id="1775911"/>
    <lineage>
        <taxon>Bacteria</taxon>
        <taxon>Bacillati</taxon>
        <taxon>Actinomycetota</taxon>
        <taxon>Actinomycetes</taxon>
        <taxon>Mycobacteriales</taxon>
        <taxon>Corynebacteriaceae</taxon>
        <taxon>Corynebacterium</taxon>
    </lineage>
</organism>
<dbReference type="Pfam" id="PF13406">
    <property type="entry name" value="SLT_2"/>
    <property type="match status" value="1"/>
</dbReference>
<dbReference type="PANTHER" id="PTHR30163">
    <property type="entry name" value="MEMBRANE-BOUND LYTIC MUREIN TRANSGLYCOSYLASE B"/>
    <property type="match status" value="1"/>
</dbReference>
<dbReference type="PANTHER" id="PTHR30163:SF8">
    <property type="entry name" value="LYTIC MUREIN TRANSGLYCOSYLASE"/>
    <property type="match status" value="1"/>
</dbReference>
<dbReference type="AlphaFoldDB" id="A0A9X1QR06"/>
<feature type="domain" description="Transglycosylase SLT" evidence="1">
    <location>
        <begin position="174"/>
        <end position="237"/>
    </location>
</feature>
<dbReference type="InterPro" id="IPR023346">
    <property type="entry name" value="Lysozyme-like_dom_sf"/>
</dbReference>
<dbReference type="RefSeq" id="WP_236119195.1">
    <property type="nucleotide sequence ID" value="NZ_JAKGSI010000003.1"/>
</dbReference>
<dbReference type="GO" id="GO:0009253">
    <property type="term" value="P:peptidoglycan catabolic process"/>
    <property type="evidence" value="ECO:0007669"/>
    <property type="project" value="TreeGrafter"/>
</dbReference>
<comment type="caution">
    <text evidence="2">The sequence shown here is derived from an EMBL/GenBank/DDBJ whole genome shotgun (WGS) entry which is preliminary data.</text>
</comment>
<keyword evidence="2" id="KW-0328">Glycosyltransferase</keyword>
<proteinExistence type="predicted"/>
<dbReference type="Proteomes" id="UP001139336">
    <property type="component" value="Unassembled WGS sequence"/>
</dbReference>
<reference evidence="2" key="1">
    <citation type="submission" date="2022-01" db="EMBL/GenBank/DDBJ databases">
        <title>Corynebacterium sp. nov isolated from isolated from the feces of the greater white-fronted geese (Anser albifrons) at Poyang Lake, PR China.</title>
        <authorList>
            <person name="Liu Q."/>
        </authorList>
    </citation>
    <scope>NUCLEOTIDE SEQUENCE</scope>
    <source>
        <strain evidence="2">JCM 32435</strain>
    </source>
</reference>
<accession>A0A9X1QR06</accession>
<evidence type="ECO:0000313" key="3">
    <source>
        <dbReference type="Proteomes" id="UP001139336"/>
    </source>
</evidence>
<dbReference type="EC" id="2.4.-.-" evidence="2"/>
<dbReference type="CDD" id="cd13399">
    <property type="entry name" value="Slt35-like"/>
    <property type="match status" value="1"/>
</dbReference>
<protein>
    <submittedName>
        <fullName evidence="2">Lytic murein transglycosylase</fullName>
        <ecNumber evidence="2">2.4.-.-</ecNumber>
    </submittedName>
</protein>
<evidence type="ECO:0000313" key="2">
    <source>
        <dbReference type="EMBL" id="MCF4006827.1"/>
    </source>
</evidence>
<dbReference type="SUPFAM" id="SSF53955">
    <property type="entry name" value="Lysozyme-like"/>
    <property type="match status" value="1"/>
</dbReference>
<gene>
    <name evidence="2" type="ORF">L1O03_06485</name>
</gene>
<dbReference type="InterPro" id="IPR031304">
    <property type="entry name" value="SLT_2"/>
</dbReference>
<dbReference type="Gene3D" id="1.10.530.10">
    <property type="match status" value="1"/>
</dbReference>
<dbReference type="InterPro" id="IPR043426">
    <property type="entry name" value="MltB-like"/>
</dbReference>
<dbReference type="EMBL" id="JAKGSI010000003">
    <property type="protein sequence ID" value="MCF4006827.1"/>
    <property type="molecule type" value="Genomic_DNA"/>
</dbReference>
<keyword evidence="2" id="KW-0808">Transferase</keyword>
<dbReference type="Gene3D" id="1.10.8.350">
    <property type="entry name" value="Bacterial muramidase"/>
    <property type="match status" value="1"/>
</dbReference>
<dbReference type="GO" id="GO:0008933">
    <property type="term" value="F:peptidoglycan lytic transglycosylase activity"/>
    <property type="evidence" value="ECO:0007669"/>
    <property type="project" value="TreeGrafter"/>
</dbReference>
<sequence length="257" mass="27430">MKKAAGCGCGTVLAIIMVIAFVGWSLSMMGGNPPMRQYQAVPDHVPPDPGAEVPAIDLQAGGRVASQLAWWADPLSDETDIPAQALRAYGAAELYAQQAWPECHLRWNTLAGIGYVETRHGTYTGKAFGAAKMNEEGVVEPPIIGVPLDGSPGFAHIPDTDGGQLDKDTEFDRAVGPMQFIPQSWEHYGLDGNGDGVRDPHQIDDAALSSAQLLCDGHDLSTAEGWVAAIGRYNQSDQYLRDVRDAANSYALKQPAG</sequence>